<name>A0ACA9L252_9GLOM</name>
<keyword evidence="2" id="KW-1185">Reference proteome</keyword>
<sequence>MKITIKTLQHKQFQLDVEPEDKVLEVKKKIEQSQEHAVSCQKLIFEGENLRNYYSGLKECGEADTDSFTPSTQPNTSASLPRTPTTTAPPPAVIQSPVAPSTSSSTSPNPPSTQESTAPATTQSIPEIFDNSSVLVTGADYENAIQRIMEMGYERDQVVKAMRASFNNPDRAVEYLMTEIPPETDQPTETSNPSVNRQPVTVNTSPSGQSAIPQNLFHAGEHQGSTEELAFLRNQPQFQQLRRLVQENPALLQPLLQQIGQSNPQLLQLINANQSTFMRLLHENNNEETGGDANLPPPHFVSVTQEEKDAIDRLVELGFDRAHAIEAFLACDRNEELAANYLFESMNEEEN</sequence>
<evidence type="ECO:0000313" key="1">
    <source>
        <dbReference type="EMBL" id="CAG8506786.1"/>
    </source>
</evidence>
<proteinExistence type="predicted"/>
<evidence type="ECO:0000313" key="2">
    <source>
        <dbReference type="Proteomes" id="UP000789525"/>
    </source>
</evidence>
<accession>A0ACA9L252</accession>
<dbReference type="EMBL" id="CAJVPT010004333">
    <property type="protein sequence ID" value="CAG8506786.1"/>
    <property type="molecule type" value="Genomic_DNA"/>
</dbReference>
<gene>
    <name evidence="1" type="ORF">ACOLOM_LOCUS3041</name>
</gene>
<protein>
    <submittedName>
        <fullName evidence="1">4941_t:CDS:1</fullName>
    </submittedName>
</protein>
<dbReference type="Proteomes" id="UP000789525">
    <property type="component" value="Unassembled WGS sequence"/>
</dbReference>
<reference evidence="1" key="1">
    <citation type="submission" date="2021-06" db="EMBL/GenBank/DDBJ databases">
        <authorList>
            <person name="Kallberg Y."/>
            <person name="Tangrot J."/>
            <person name="Rosling A."/>
        </authorList>
    </citation>
    <scope>NUCLEOTIDE SEQUENCE</scope>
    <source>
        <strain evidence="1">CL356</strain>
    </source>
</reference>
<comment type="caution">
    <text evidence="1">The sequence shown here is derived from an EMBL/GenBank/DDBJ whole genome shotgun (WGS) entry which is preliminary data.</text>
</comment>
<organism evidence="1 2">
    <name type="scientific">Acaulospora colombiana</name>
    <dbReference type="NCBI Taxonomy" id="27376"/>
    <lineage>
        <taxon>Eukaryota</taxon>
        <taxon>Fungi</taxon>
        <taxon>Fungi incertae sedis</taxon>
        <taxon>Mucoromycota</taxon>
        <taxon>Glomeromycotina</taxon>
        <taxon>Glomeromycetes</taxon>
        <taxon>Diversisporales</taxon>
        <taxon>Acaulosporaceae</taxon>
        <taxon>Acaulospora</taxon>
    </lineage>
</organism>